<evidence type="ECO:0000313" key="1">
    <source>
        <dbReference type="EMBL" id="RSH93636.1"/>
    </source>
</evidence>
<accession>A0A427YRJ0</accession>
<proteinExistence type="predicted"/>
<gene>
    <name evidence="1" type="ORF">EHS25_006282</name>
</gene>
<protein>
    <submittedName>
        <fullName evidence="1">Uncharacterized protein</fullName>
    </submittedName>
</protein>
<reference evidence="1 2" key="1">
    <citation type="submission" date="2018-11" db="EMBL/GenBank/DDBJ databases">
        <title>Genome sequence of Saitozyma podzolica DSM 27192.</title>
        <authorList>
            <person name="Aliyu H."/>
            <person name="Gorte O."/>
            <person name="Ochsenreither K."/>
        </authorList>
    </citation>
    <scope>NUCLEOTIDE SEQUENCE [LARGE SCALE GENOMIC DNA]</scope>
    <source>
        <strain evidence="1 2">DSM 27192</strain>
    </source>
</reference>
<dbReference type="EMBL" id="RSCD01000003">
    <property type="protein sequence ID" value="RSH93636.1"/>
    <property type="molecule type" value="Genomic_DNA"/>
</dbReference>
<keyword evidence="2" id="KW-1185">Reference proteome</keyword>
<comment type="caution">
    <text evidence="1">The sequence shown here is derived from an EMBL/GenBank/DDBJ whole genome shotgun (WGS) entry which is preliminary data.</text>
</comment>
<dbReference type="AlphaFoldDB" id="A0A427YRJ0"/>
<evidence type="ECO:0000313" key="2">
    <source>
        <dbReference type="Proteomes" id="UP000279259"/>
    </source>
</evidence>
<dbReference type="Proteomes" id="UP000279259">
    <property type="component" value="Unassembled WGS sequence"/>
</dbReference>
<name>A0A427YRJ0_9TREE</name>
<sequence length="164" mass="18114">MSDDHGNHAAQLQTPIYLTELSTSIGHLEALSGLNPNEDQVHAWNTEASATRTGLSELTIATVSESSSRGGIDLDINKAEQLCERMITLSARLKTAFEARVPEVKRRSFWEWDKSTQELHSAMSHLHTAVLSLSIELDDLRKLSGVAFVTTDHGGRQDRETCSK</sequence>
<organism evidence="1 2">
    <name type="scientific">Saitozyma podzolica</name>
    <dbReference type="NCBI Taxonomy" id="1890683"/>
    <lineage>
        <taxon>Eukaryota</taxon>
        <taxon>Fungi</taxon>
        <taxon>Dikarya</taxon>
        <taxon>Basidiomycota</taxon>
        <taxon>Agaricomycotina</taxon>
        <taxon>Tremellomycetes</taxon>
        <taxon>Tremellales</taxon>
        <taxon>Trimorphomycetaceae</taxon>
        <taxon>Saitozyma</taxon>
    </lineage>
</organism>
<dbReference type="OrthoDB" id="10336710at2759"/>